<dbReference type="GO" id="GO:0016853">
    <property type="term" value="F:isomerase activity"/>
    <property type="evidence" value="ECO:0007669"/>
    <property type="project" value="UniProtKB-KW"/>
</dbReference>
<keyword evidence="2" id="KW-1185">Reference proteome</keyword>
<dbReference type="Pfam" id="PF22234">
    <property type="entry name" value="Rv2466c-like"/>
    <property type="match status" value="1"/>
</dbReference>
<dbReference type="Gene3D" id="3.40.30.10">
    <property type="entry name" value="Glutaredoxin"/>
    <property type="match status" value="1"/>
</dbReference>
<dbReference type="Proteomes" id="UP000320239">
    <property type="component" value="Unassembled WGS sequence"/>
</dbReference>
<dbReference type="AlphaFoldDB" id="A0A561VG06"/>
<name>A0A561VG06_ACTTI</name>
<dbReference type="EMBL" id="VIWY01000007">
    <property type="protein sequence ID" value="TWG10537.1"/>
    <property type="molecule type" value="Genomic_DNA"/>
</dbReference>
<dbReference type="RefSeq" id="WP_122976708.1">
    <property type="nucleotide sequence ID" value="NZ_BOMX01000124.1"/>
</dbReference>
<keyword evidence="1" id="KW-0413">Isomerase</keyword>
<protein>
    <submittedName>
        <fullName evidence="1">Putative DsbA family dithiol-disulfide isomerase</fullName>
    </submittedName>
</protein>
<organism evidence="1 2">
    <name type="scientific">Actinoplanes teichomyceticus</name>
    <dbReference type="NCBI Taxonomy" id="1867"/>
    <lineage>
        <taxon>Bacteria</taxon>
        <taxon>Bacillati</taxon>
        <taxon>Actinomycetota</taxon>
        <taxon>Actinomycetes</taxon>
        <taxon>Micromonosporales</taxon>
        <taxon>Micromonosporaceae</taxon>
        <taxon>Actinoplanes</taxon>
    </lineage>
</organism>
<evidence type="ECO:0000313" key="1">
    <source>
        <dbReference type="EMBL" id="TWG10537.1"/>
    </source>
</evidence>
<reference evidence="1 2" key="1">
    <citation type="submission" date="2019-06" db="EMBL/GenBank/DDBJ databases">
        <title>Sequencing the genomes of 1000 actinobacteria strains.</title>
        <authorList>
            <person name="Klenk H.-P."/>
        </authorList>
    </citation>
    <scope>NUCLEOTIDE SEQUENCE [LARGE SCALE GENOMIC DNA]</scope>
    <source>
        <strain evidence="1 2">DSM 43866</strain>
    </source>
</reference>
<dbReference type="SUPFAM" id="SSF52833">
    <property type="entry name" value="Thioredoxin-like"/>
    <property type="match status" value="1"/>
</dbReference>
<sequence>MTERATVDMWFDPLCPWAWITSRWLLEVEKVRPLDIRFNVMSLSVLNEGRDLPEQYQELMSKGWGPVRVCIAAAETAGPEVLRDLYTALGTRIHLQKYELDEKLLREALAEVGLDPELAAAAHTDARDEALRESHNAGMKPVGTDVGTPVIHAPGPNPDEKIAFFGPVVTPAPKGEAAGRLWDGVLLVAGTPGFYEIKRSRELGPIFD</sequence>
<dbReference type="InterPro" id="IPR053977">
    <property type="entry name" value="Rv2466c-like"/>
</dbReference>
<gene>
    <name evidence="1" type="ORF">FHX34_10727</name>
</gene>
<dbReference type="InterPro" id="IPR036249">
    <property type="entry name" value="Thioredoxin-like_sf"/>
</dbReference>
<proteinExistence type="predicted"/>
<accession>A0A561VG06</accession>
<dbReference type="CDD" id="cd02972">
    <property type="entry name" value="DsbA_family"/>
    <property type="match status" value="1"/>
</dbReference>
<evidence type="ECO:0000313" key="2">
    <source>
        <dbReference type="Proteomes" id="UP000320239"/>
    </source>
</evidence>
<comment type="caution">
    <text evidence="1">The sequence shown here is derived from an EMBL/GenBank/DDBJ whole genome shotgun (WGS) entry which is preliminary data.</text>
</comment>
<dbReference type="OrthoDB" id="4125991at2"/>